<reference evidence="2 3" key="1">
    <citation type="submission" date="2014-04" db="EMBL/GenBank/DDBJ databases">
        <title>Evolutionary Origins and Diversification of the Mycorrhizal Mutualists.</title>
        <authorList>
            <consortium name="DOE Joint Genome Institute"/>
            <consortium name="Mycorrhizal Genomics Consortium"/>
            <person name="Kohler A."/>
            <person name="Kuo A."/>
            <person name="Nagy L.G."/>
            <person name="Floudas D."/>
            <person name="Copeland A."/>
            <person name="Barry K.W."/>
            <person name="Cichocki N."/>
            <person name="Veneault-Fourrey C."/>
            <person name="LaButti K."/>
            <person name="Lindquist E.A."/>
            <person name="Lipzen A."/>
            <person name="Lundell T."/>
            <person name="Morin E."/>
            <person name="Murat C."/>
            <person name="Riley R."/>
            <person name="Ohm R."/>
            <person name="Sun H."/>
            <person name="Tunlid A."/>
            <person name="Henrissat B."/>
            <person name="Grigoriev I.V."/>
            <person name="Hibbett D.S."/>
            <person name="Martin F."/>
        </authorList>
    </citation>
    <scope>NUCLEOTIDE SEQUENCE [LARGE SCALE GENOMIC DNA]</scope>
    <source>
        <strain evidence="2 3">FD-317 M1</strain>
    </source>
</reference>
<keyword evidence="3" id="KW-1185">Reference proteome</keyword>
<dbReference type="AlphaFoldDB" id="A0A0D0CCW4"/>
<dbReference type="Proteomes" id="UP000053593">
    <property type="component" value="Unassembled WGS sequence"/>
</dbReference>
<evidence type="ECO:0000256" key="1">
    <source>
        <dbReference type="SAM" id="MobiDB-lite"/>
    </source>
</evidence>
<gene>
    <name evidence="2" type="ORF">GYMLUDRAFT_830350</name>
</gene>
<evidence type="ECO:0000313" key="3">
    <source>
        <dbReference type="Proteomes" id="UP000053593"/>
    </source>
</evidence>
<protein>
    <submittedName>
        <fullName evidence="2">Uncharacterized protein</fullName>
    </submittedName>
</protein>
<proteinExistence type="predicted"/>
<feature type="region of interest" description="Disordered" evidence="1">
    <location>
        <begin position="59"/>
        <end position="78"/>
    </location>
</feature>
<dbReference type="EMBL" id="KN834802">
    <property type="protein sequence ID" value="KIK55892.1"/>
    <property type="molecule type" value="Genomic_DNA"/>
</dbReference>
<feature type="compositionally biased region" description="Low complexity" evidence="1">
    <location>
        <begin position="7"/>
        <end position="20"/>
    </location>
</feature>
<feature type="region of interest" description="Disordered" evidence="1">
    <location>
        <begin position="1"/>
        <end position="21"/>
    </location>
</feature>
<sequence>MSLLTILSSPPDVPSDLDPPGNNTTPVALELARLVCFQLYRYEFEWCCFRFGKHHVHTEQHPHSPTHHPRPNHHLDHQCRRPKHRHCHHHRIRPISRIRHHLCCLPSQQQQRSQLIRIELDIKHRQDRRRCIGWGGRVGDHSCCAVFCVQEADEEERA</sequence>
<dbReference type="HOGENOM" id="CLU_1669571_0_0_1"/>
<accession>A0A0D0CCW4</accession>
<organism evidence="2 3">
    <name type="scientific">Collybiopsis luxurians FD-317 M1</name>
    <dbReference type="NCBI Taxonomy" id="944289"/>
    <lineage>
        <taxon>Eukaryota</taxon>
        <taxon>Fungi</taxon>
        <taxon>Dikarya</taxon>
        <taxon>Basidiomycota</taxon>
        <taxon>Agaricomycotina</taxon>
        <taxon>Agaricomycetes</taxon>
        <taxon>Agaricomycetidae</taxon>
        <taxon>Agaricales</taxon>
        <taxon>Marasmiineae</taxon>
        <taxon>Omphalotaceae</taxon>
        <taxon>Collybiopsis</taxon>
        <taxon>Collybiopsis luxurians</taxon>
    </lineage>
</organism>
<name>A0A0D0CCW4_9AGAR</name>
<evidence type="ECO:0000313" key="2">
    <source>
        <dbReference type="EMBL" id="KIK55892.1"/>
    </source>
</evidence>